<evidence type="ECO:0000256" key="6">
    <source>
        <dbReference type="ARBA" id="ARBA00022989"/>
    </source>
</evidence>
<dbReference type="GO" id="GO:0051646">
    <property type="term" value="P:mitochondrion localization"/>
    <property type="evidence" value="ECO:0007669"/>
    <property type="project" value="TreeGrafter"/>
</dbReference>
<dbReference type="PROSITE" id="PS51718">
    <property type="entry name" value="G_DYNAMIN_2"/>
    <property type="match status" value="1"/>
</dbReference>
<gene>
    <name evidence="12" type="ORF">BXYJ_LOCUS4265</name>
</gene>
<evidence type="ECO:0000256" key="4">
    <source>
        <dbReference type="ARBA" id="ARBA00022787"/>
    </source>
</evidence>
<dbReference type="Pfam" id="PF00350">
    <property type="entry name" value="Dynamin_N"/>
    <property type="match status" value="1"/>
</dbReference>
<dbReference type="WBParaSite" id="BXY_1716500.1">
    <property type="protein sequence ID" value="BXY_1716500.1"/>
    <property type="gene ID" value="BXY_1716500"/>
</dbReference>
<evidence type="ECO:0000313" key="12">
    <source>
        <dbReference type="EMBL" id="CAD5215909.1"/>
    </source>
</evidence>
<dbReference type="SMR" id="A0A1I7SVT7"/>
<dbReference type="InterPro" id="IPR030381">
    <property type="entry name" value="G_DYNAMIN_dom"/>
</dbReference>
<dbReference type="Proteomes" id="UP000582659">
    <property type="component" value="Unassembled WGS sequence"/>
</dbReference>
<keyword evidence="5" id="KW-0378">Hydrolase</keyword>
<dbReference type="FunFam" id="3.40.50.300:FF:002843">
    <property type="entry name" value="Mitofusin 2"/>
    <property type="match status" value="1"/>
</dbReference>
<dbReference type="InterPro" id="IPR006884">
    <property type="entry name" value="Fzo/mitofusin_HR2"/>
</dbReference>
<evidence type="ECO:0000256" key="10">
    <source>
        <dbReference type="ARBA" id="ARBA00023136"/>
    </source>
</evidence>
<dbReference type="InterPro" id="IPR027094">
    <property type="entry name" value="Mitofusin_fam"/>
</dbReference>
<dbReference type="SUPFAM" id="SSF111479">
    <property type="entry name" value="Fzo-like conserved region"/>
    <property type="match status" value="1"/>
</dbReference>
<dbReference type="PANTHER" id="PTHR10465">
    <property type="entry name" value="TRANSMEMBRANE GTPASE FZO1"/>
    <property type="match status" value="1"/>
</dbReference>
<dbReference type="Gene3D" id="3.40.50.300">
    <property type="entry name" value="P-loop containing nucleotide triphosphate hydrolases"/>
    <property type="match status" value="1"/>
</dbReference>
<dbReference type="OrthoDB" id="6256226at2759"/>
<evidence type="ECO:0000313" key="14">
    <source>
        <dbReference type="Proteomes" id="UP000095284"/>
    </source>
</evidence>
<accession>A0A1I7SVT7</accession>
<keyword evidence="7" id="KW-0175">Coiled coil</keyword>
<dbReference type="EMBL" id="CAJFDI010000002">
    <property type="protein sequence ID" value="CAD5215909.1"/>
    <property type="molecule type" value="Genomic_DNA"/>
</dbReference>
<dbReference type="InterPro" id="IPR045063">
    <property type="entry name" value="Dynamin_N"/>
</dbReference>
<evidence type="ECO:0000313" key="13">
    <source>
        <dbReference type="EMBL" id="CAG9098254.1"/>
    </source>
</evidence>
<dbReference type="Pfam" id="PF04799">
    <property type="entry name" value="Fzo_mitofusin"/>
    <property type="match status" value="1"/>
</dbReference>
<organism evidence="14 16">
    <name type="scientific">Bursaphelenchus xylophilus</name>
    <name type="common">Pinewood nematode worm</name>
    <name type="synonym">Aphelenchoides xylophilus</name>
    <dbReference type="NCBI Taxonomy" id="6326"/>
    <lineage>
        <taxon>Eukaryota</taxon>
        <taxon>Metazoa</taxon>
        <taxon>Ecdysozoa</taxon>
        <taxon>Nematoda</taxon>
        <taxon>Chromadorea</taxon>
        <taxon>Rhabditida</taxon>
        <taxon>Tylenchina</taxon>
        <taxon>Tylenchomorpha</taxon>
        <taxon>Aphelenchoidea</taxon>
        <taxon>Aphelenchoididae</taxon>
        <taxon>Bursaphelenchus</taxon>
    </lineage>
</organism>
<protein>
    <submittedName>
        <fullName evidence="12">(pine wood nematode) hypothetical protein</fullName>
    </submittedName>
    <submittedName>
        <fullName evidence="16">Dynamin-type G domain-containing protein</fullName>
    </submittedName>
</protein>
<keyword evidence="2" id="KW-0812">Transmembrane</keyword>
<evidence type="ECO:0000256" key="9">
    <source>
        <dbReference type="ARBA" id="ARBA00023134"/>
    </source>
</evidence>
<evidence type="ECO:0000256" key="3">
    <source>
        <dbReference type="ARBA" id="ARBA00022741"/>
    </source>
</evidence>
<keyword evidence="9" id="KW-0342">GTP-binding</keyword>
<keyword evidence="4" id="KW-1000">Mitochondrion outer membrane</keyword>
<evidence type="ECO:0000256" key="1">
    <source>
        <dbReference type="ARBA" id="ARBA00004374"/>
    </source>
</evidence>
<evidence type="ECO:0000313" key="16">
    <source>
        <dbReference type="WBParaSite" id="BXY_1716500.1"/>
    </source>
</evidence>
<evidence type="ECO:0000313" key="15">
    <source>
        <dbReference type="Proteomes" id="UP000659654"/>
    </source>
</evidence>
<dbReference type="CDD" id="cd09912">
    <property type="entry name" value="DLP_2"/>
    <property type="match status" value="1"/>
</dbReference>
<keyword evidence="6" id="KW-1133">Transmembrane helix</keyword>
<keyword evidence="10" id="KW-0472">Membrane</keyword>
<dbReference type="AlphaFoldDB" id="A0A1I7SVT7"/>
<dbReference type="Proteomes" id="UP000659654">
    <property type="component" value="Unassembled WGS sequence"/>
</dbReference>
<dbReference type="GO" id="GO:0003924">
    <property type="term" value="F:GTPase activity"/>
    <property type="evidence" value="ECO:0007669"/>
    <property type="project" value="InterPro"/>
</dbReference>
<dbReference type="SUPFAM" id="SSF52540">
    <property type="entry name" value="P-loop containing nucleoside triphosphate hydrolases"/>
    <property type="match status" value="1"/>
</dbReference>
<keyword evidence="8" id="KW-0496">Mitochondrion</keyword>
<proteinExistence type="predicted"/>
<dbReference type="GO" id="GO:0005741">
    <property type="term" value="C:mitochondrial outer membrane"/>
    <property type="evidence" value="ECO:0007669"/>
    <property type="project" value="UniProtKB-SubCell"/>
</dbReference>
<dbReference type="GO" id="GO:0008053">
    <property type="term" value="P:mitochondrial fusion"/>
    <property type="evidence" value="ECO:0007669"/>
    <property type="project" value="InterPro"/>
</dbReference>
<dbReference type="PANTHER" id="PTHR10465:SF3">
    <property type="entry name" value="TRANSMEMBRANE GTPASE MARF-RELATED"/>
    <property type="match status" value="1"/>
</dbReference>
<keyword evidence="15" id="KW-1185">Reference proteome</keyword>
<dbReference type="GO" id="GO:0005525">
    <property type="term" value="F:GTP binding"/>
    <property type="evidence" value="ECO:0007669"/>
    <property type="project" value="UniProtKB-KW"/>
</dbReference>
<reference evidence="13" key="2">
    <citation type="submission" date="2020-08" db="EMBL/GenBank/DDBJ databases">
        <authorList>
            <person name="Kikuchi T."/>
        </authorList>
    </citation>
    <scope>NUCLEOTIDE SEQUENCE</scope>
    <source>
        <strain evidence="12">Ka4C1</strain>
    </source>
</reference>
<dbReference type="EMBL" id="CAJFCV020000002">
    <property type="protein sequence ID" value="CAG9098254.1"/>
    <property type="molecule type" value="Genomic_DNA"/>
</dbReference>
<comment type="subcellular location">
    <subcellularLocation>
        <location evidence="1">Mitochondrion outer membrane</location>
        <topology evidence="1">Multi-pass membrane protein</topology>
    </subcellularLocation>
</comment>
<evidence type="ECO:0000256" key="5">
    <source>
        <dbReference type="ARBA" id="ARBA00022801"/>
    </source>
</evidence>
<dbReference type="Proteomes" id="UP000095284">
    <property type="component" value="Unplaced"/>
</dbReference>
<evidence type="ECO:0000256" key="2">
    <source>
        <dbReference type="ARBA" id="ARBA00022692"/>
    </source>
</evidence>
<reference evidence="16" key="1">
    <citation type="submission" date="2016-11" db="UniProtKB">
        <authorList>
            <consortium name="WormBaseParasite"/>
        </authorList>
    </citation>
    <scope>IDENTIFICATION</scope>
</reference>
<keyword evidence="3" id="KW-0547">Nucleotide-binding</keyword>
<evidence type="ECO:0000259" key="11">
    <source>
        <dbReference type="PROSITE" id="PS51718"/>
    </source>
</evidence>
<evidence type="ECO:0000256" key="8">
    <source>
        <dbReference type="ARBA" id="ARBA00023128"/>
    </source>
</evidence>
<dbReference type="InterPro" id="IPR027417">
    <property type="entry name" value="P-loop_NTPase"/>
</dbReference>
<feature type="domain" description="Dynamin-type G" evidence="11">
    <location>
        <begin position="85"/>
        <end position="337"/>
    </location>
</feature>
<dbReference type="eggNOG" id="KOG0448">
    <property type="taxonomic scope" value="Eukaryota"/>
</dbReference>
<evidence type="ECO:0000256" key="7">
    <source>
        <dbReference type="ARBA" id="ARBA00023054"/>
    </source>
</evidence>
<sequence>MSAHIAHLNGDRSGILRRKTANEPLERFTEAKKAMGEIYKDLDEFINDLYDAYQNLRETVKIGDDKIGEVQRNKDSIKVIKDMFSRDKMKVVFFGRTSNGKSTVINAMLHSKVLPQGMGHTTCCFLQVEGGSENDKHFKVENNEEKIPIEELDSVGHALSSGNSKLKAMGQDSLLRIFYPKAGSKLLQNDVVIVDSPGVDLSPEFDSWIDKHCIDADVFVLVCNAESTLTQAEKSFFHRVSSKLSRPNVFILNNRWDASASEPEKHREMVRAQHRTRFVQFLVDELKTCSKDEVESRYFFISAKEVLENRLKAKGEQEYCYQQEGFQRRAMEFNEFENSFEQIISKSAIKTKFENHDRRAREIIQGLAHNIDTVKTASIHERQNLALKVELKRSEFNKCRENFAAFEKKYYEQQQNIRAEVHLKVSADFTEEITRLESVIDRFNDHFVDTPEEIQLYKQKLAAFVEKEVRTNLEDKCSGGLMSRIWTLENDLHKHVSEILGEEYAPKLNEMWKYRQPFKFTIALNCADLLSDFQEDLEFHFSLGPEAIIRRAVAFFSGRPITALGRDYLTGGGHQLHPRAKANPNSYQSLNDQFMVDVIRNSASYLANGSIGIVLVSTLIYKSVGWKAIGSGLALYGGLYAIERLRWNSAAKEQHLKDQIRAHLSAGMKQMGGIHTTQCENQVSQELNEVHHGLKITVGGVHKEMKDCCDTLTNRIGIVDEVVKHLSSLKGKTNFLLSSIDGFATKFLASE</sequence>
<name>A0A1I7SVT7_BURXY</name>